<feature type="compositionally biased region" description="Low complexity" evidence="2">
    <location>
        <begin position="1884"/>
        <end position="1900"/>
    </location>
</feature>
<dbReference type="GO" id="GO:0016593">
    <property type="term" value="C:Cdc73/Paf1 complex"/>
    <property type="evidence" value="ECO:0007669"/>
    <property type="project" value="InterPro"/>
</dbReference>
<feature type="compositionally biased region" description="Basic residues" evidence="2">
    <location>
        <begin position="2136"/>
        <end position="2146"/>
    </location>
</feature>
<feature type="compositionally biased region" description="Acidic residues" evidence="2">
    <location>
        <begin position="571"/>
        <end position="583"/>
    </location>
</feature>
<evidence type="ECO:0000313" key="4">
    <source>
        <dbReference type="EMBL" id="CAE6443191.1"/>
    </source>
</evidence>
<proteinExistence type="predicted"/>
<feature type="compositionally biased region" description="Pro residues" evidence="2">
    <location>
        <begin position="426"/>
        <end position="444"/>
    </location>
</feature>
<feature type="region of interest" description="Disordered" evidence="2">
    <location>
        <begin position="1"/>
        <end position="21"/>
    </location>
</feature>
<evidence type="ECO:0000259" key="3">
    <source>
        <dbReference type="PROSITE" id="PS50013"/>
    </source>
</evidence>
<organism evidence="4 5">
    <name type="scientific">Rhizoctonia solani</name>
    <dbReference type="NCBI Taxonomy" id="456999"/>
    <lineage>
        <taxon>Eukaryota</taxon>
        <taxon>Fungi</taxon>
        <taxon>Dikarya</taxon>
        <taxon>Basidiomycota</taxon>
        <taxon>Agaricomycotina</taxon>
        <taxon>Agaricomycetes</taxon>
        <taxon>Cantharellales</taxon>
        <taxon>Ceratobasidiaceae</taxon>
        <taxon>Rhizoctonia</taxon>
    </lineage>
</organism>
<protein>
    <recommendedName>
        <fullName evidence="3">Chromo domain-containing protein</fullName>
    </recommendedName>
</protein>
<dbReference type="PANTHER" id="PTHR23146">
    <property type="entry name" value="LEO1 PROTEIN"/>
    <property type="match status" value="1"/>
</dbReference>
<feature type="compositionally biased region" description="Basic and acidic residues" evidence="2">
    <location>
        <begin position="1967"/>
        <end position="1976"/>
    </location>
</feature>
<feature type="compositionally biased region" description="Polar residues" evidence="2">
    <location>
        <begin position="1028"/>
        <end position="1040"/>
    </location>
</feature>
<feature type="compositionally biased region" description="Low complexity" evidence="2">
    <location>
        <begin position="831"/>
        <end position="841"/>
    </location>
</feature>
<dbReference type="GO" id="GO:0032968">
    <property type="term" value="P:positive regulation of transcription elongation by RNA polymerase II"/>
    <property type="evidence" value="ECO:0007669"/>
    <property type="project" value="TreeGrafter"/>
</dbReference>
<feature type="region of interest" description="Disordered" evidence="2">
    <location>
        <begin position="1684"/>
        <end position="1763"/>
    </location>
</feature>
<dbReference type="EMBL" id="CAJMWX010001011">
    <property type="protein sequence ID" value="CAE6443191.1"/>
    <property type="molecule type" value="Genomic_DNA"/>
</dbReference>
<feature type="compositionally biased region" description="Acidic residues" evidence="2">
    <location>
        <begin position="257"/>
        <end position="275"/>
    </location>
</feature>
<feature type="compositionally biased region" description="Low complexity" evidence="2">
    <location>
        <begin position="916"/>
        <end position="931"/>
    </location>
</feature>
<feature type="compositionally biased region" description="Polar residues" evidence="2">
    <location>
        <begin position="895"/>
        <end position="915"/>
    </location>
</feature>
<feature type="compositionally biased region" description="Low complexity" evidence="2">
    <location>
        <begin position="412"/>
        <end position="425"/>
    </location>
</feature>
<dbReference type="PANTHER" id="PTHR23146:SF0">
    <property type="entry name" value="RNA POLYMERASE-ASSOCIATED PROTEIN LEO1"/>
    <property type="match status" value="1"/>
</dbReference>
<feature type="region of interest" description="Disordered" evidence="2">
    <location>
        <begin position="72"/>
        <end position="856"/>
    </location>
</feature>
<gene>
    <name evidence="4" type="ORF">RDB_LOCUS53457</name>
</gene>
<feature type="compositionally biased region" description="Polar residues" evidence="2">
    <location>
        <begin position="451"/>
        <end position="467"/>
    </location>
</feature>
<reference evidence="4" key="1">
    <citation type="submission" date="2021-01" db="EMBL/GenBank/DDBJ databases">
        <authorList>
            <person name="Kaushik A."/>
        </authorList>
    </citation>
    <scope>NUCLEOTIDE SEQUENCE</scope>
    <source>
        <strain evidence="4">AG4-R118</strain>
    </source>
</reference>
<comment type="caution">
    <text evidence="4">The sequence shown here is derived from an EMBL/GenBank/DDBJ whole genome shotgun (WGS) entry which is preliminary data.</text>
</comment>
<feature type="region of interest" description="Disordered" evidence="2">
    <location>
        <begin position="1947"/>
        <end position="2156"/>
    </location>
</feature>
<sequence length="2156" mass="236822">MSQYPAGSYETQFSPHSGDEENLYNVERILDEKGNKYLVQWEGIDPVTGTKWAPDWVPKTDCTDDLIADWKQEKAKMKQKGKGARKSVSSASGSLGVPHRPSKSRSVSARSTASRATEASTSTRSRSPAPLPRTTTTSRRAPSFYIELPASRRTKRRRDSDPKPEPISPVKRMRLGGPASPLPGSPFDNDDGGVSAIFPKKRNGPITYKRRKPTVVKSPSFPKLAGPYVKEHNVAGPSDSRGPYPEPSKRQAKASREDEESAEDANTDTETEEESPPTRPSKPRADGRPSPLKSKSEPLIKPRTRGAMRNAPSGPELQRAASVPFERPHATSSARTRDLPTRNRSAQRDIKKQITLGLPGPPEKYPKWPRVVLRDETLGRRSDTKSRTSSATSNSRKSGGEASVGEPPEPPKAQAAPATETEAPRPVSPLPAPSPPLPLNPSPDGPRRSSLAKSTAGSSGRPSSAKSVSFRVQGVGDFDEYQADYVPAPPEDRETDRERIMSSVESENDPSSREPPQVQSPVPVEQSHSQSQSQSQSQSNSDSSKSTHISDSLDGAEEWERKDDKNKSENEVEGSEAEFELENAELAPPGQHGEVDEQEGGSLEDQEEDEEEDEEEDQEGDRESDQEEDQEDEQGQEQEDDRGGIRDEEDSIRSSPSLGDDVPDLPPTSDVNMEPPDREISPPPNIKLNESLDPAGGTDDESRGEVEQEHTLEESSEGTDADVSMAHATEVDMLLSSDVSQRSEPSNHEEEEEEEEESIPEQGHSTVELQANPVDDASQEHPEEGPVDITQPFTDSSSGRVPPPDSRTAIDHPTAREVISALLPGILDTPSQSQSQSQSQSRSLPTETQERALIPQALPAQIISNVLVQPDSIPALEPSQSQQEETHSSIEDPASSWSIPQSSQLPPQNDTISNFTPTNPSIKPSPTISSSDTERVLPSSSGNIMNGHDGVGLPLDQGPPSQVNASEPSQDAGRDHSNMPFFPTSSRTSELGAVPEMSVEVFKQVSRHVSPESDIGEFSPQKSPPPANQTSPSPRDTWNNARRGGRTSMHSSPSFRLSASEDSRKQIQEQATRIQALLADLAQLEAAKKAIEAEASAFVDSTNRLNEVLKQEREEHAEEIKIQSATISDLQKQLEAARSQYETAESQREFALEQYTRASTEAKRMSDENKVLEAKVEKQERQLSSGLRQWQAGFESNVARYQQEVLTLKGQLTIEREMYTRSKAPELCRRAAEWYELKKQIKELEEDAAEAERREALLREREVEIRRRELAIADREQALEDSVRAMQSQAQTTQRLSQDDRQTETMLTDRSAVLASLDDNLGEELVWMCSYRENTGKICGKVFDSMGMLLTHVLDAAGHKVDAALDRAVYSIPSFALPLILTGMAHLLLATLPVIAAIARAQYTATYLPNNVPAHTEEGQIGTNRCEPGNSQTSLCQNLYINSVEDFCLWAPPYSDGKNSSIGEVEQIVVSWCVKPGYGTRLIPDGTIKGAHFVQTPDYGKYPTSPGPVRVFTDLLSLVQVTGWGDFTKMNIPKGDAGGELDPHGADGLGNPHGGLVFGSTFGKLQQYHEWTNFMSATEFCIRACKDGPKAGKTCNHIYDVMGCEWNMPGNYDEGVFENCVGDSAQPMGIYGSSTFHQGDPSTPQPHPAPKSSSCTSSLSDDENAQVTSMDATFDLFDEQTEDAGADAGEEEETRDATVEDLFGDEEDATGAEVPTADVAMSERQSSAAPSHRDSDGDGLTESERKHRKNMEYEEEEGEPAEPQILREAEINIPKLPLPTSSDNQYWMMRLPNFLKLDTKPFHTETYEGPQDDYEGEEKKASATMLDVTNTIRWRWIQGENGEMKKQSNARIVKWSDGSMSLQLGTELFDINANVEGSRAPPASHSQSQSQSQTQSSQASKRAGGSSYLYTQHKHAGVLQCEVPITGTLTLQPTGMFSATHRQLVRAVGQRHSRTARLRLAPEPTMDPEREQRELQKTANRSARPRKPRASTGGFDGTRRNRASTASRRRDDVFASDESGGEANSDSDDGMGGRKKTQSAPKRGGEYVADDFVVSDEDDADEDGSPRGKRSRKSHDDGMDALDEADEKIEREAAKRRKKEKESGREDVDLDADGEADEDVDMEDSAEDEEASIRKAGGKTRNRRRAVTLDDEDEDE</sequence>
<feature type="coiled-coil region" evidence="1">
    <location>
        <begin position="1234"/>
        <end position="1261"/>
    </location>
</feature>
<feature type="compositionally biased region" description="Basic and acidic residues" evidence="2">
    <location>
        <begin position="700"/>
        <end position="713"/>
    </location>
</feature>
<feature type="compositionally biased region" description="Polar residues" evidence="2">
    <location>
        <begin position="959"/>
        <end position="969"/>
    </location>
</feature>
<dbReference type="PROSITE" id="PS50013">
    <property type="entry name" value="CHROMO_2"/>
    <property type="match status" value="1"/>
</dbReference>
<feature type="compositionally biased region" description="Acidic residues" evidence="2">
    <location>
        <begin position="596"/>
        <end position="640"/>
    </location>
</feature>
<keyword evidence="1" id="KW-0175">Coiled coil</keyword>
<name>A0A8H3AYB4_9AGAM</name>
<dbReference type="GO" id="GO:0006368">
    <property type="term" value="P:transcription elongation by RNA polymerase II"/>
    <property type="evidence" value="ECO:0007669"/>
    <property type="project" value="InterPro"/>
</dbReference>
<feature type="compositionally biased region" description="Polar residues" evidence="2">
    <location>
        <begin position="387"/>
        <end position="397"/>
    </location>
</feature>
<feature type="region of interest" description="Disordered" evidence="2">
    <location>
        <begin position="873"/>
        <end position="1067"/>
    </location>
</feature>
<evidence type="ECO:0000313" key="5">
    <source>
        <dbReference type="Proteomes" id="UP000663888"/>
    </source>
</evidence>
<feature type="domain" description="Chromo" evidence="3">
    <location>
        <begin position="24"/>
        <end position="82"/>
    </location>
</feature>
<feature type="region of interest" description="Disordered" evidence="2">
    <location>
        <begin position="1876"/>
        <end position="1905"/>
    </location>
</feature>
<dbReference type="InterPro" id="IPR000953">
    <property type="entry name" value="Chromo/chromo_shadow_dom"/>
</dbReference>
<dbReference type="Proteomes" id="UP000663888">
    <property type="component" value="Unassembled WGS sequence"/>
</dbReference>
<feature type="compositionally biased region" description="Polar residues" evidence="2">
    <location>
        <begin position="1"/>
        <end position="15"/>
    </location>
</feature>
<feature type="compositionally biased region" description="Low complexity" evidence="2">
    <location>
        <begin position="104"/>
        <end position="143"/>
    </location>
</feature>
<feature type="compositionally biased region" description="Basic residues" evidence="2">
    <location>
        <begin position="199"/>
        <end position="214"/>
    </location>
</feature>
<feature type="compositionally biased region" description="Low complexity" evidence="2">
    <location>
        <begin position="514"/>
        <end position="553"/>
    </location>
</feature>
<accession>A0A8H3AYB4</accession>
<dbReference type="GO" id="GO:1990269">
    <property type="term" value="F:RNA polymerase II C-terminal domain phosphoserine binding"/>
    <property type="evidence" value="ECO:0007669"/>
    <property type="project" value="TreeGrafter"/>
</dbReference>
<feature type="compositionally biased region" description="Basic and acidic residues" evidence="2">
    <location>
        <begin position="335"/>
        <end position="352"/>
    </location>
</feature>
<feature type="compositionally biased region" description="Polar residues" evidence="2">
    <location>
        <begin position="1048"/>
        <end position="1057"/>
    </location>
</feature>
<feature type="compositionally biased region" description="Basic and acidic residues" evidence="2">
    <location>
        <begin position="490"/>
        <end position="500"/>
    </location>
</feature>
<feature type="compositionally biased region" description="Acidic residues" evidence="2">
    <location>
        <begin position="2053"/>
        <end position="2063"/>
    </location>
</feature>
<feature type="compositionally biased region" description="Polar residues" evidence="2">
    <location>
        <begin position="1632"/>
        <end position="1642"/>
    </location>
</feature>
<feature type="compositionally biased region" description="Acidic residues" evidence="2">
    <location>
        <begin position="749"/>
        <end position="759"/>
    </location>
</feature>
<dbReference type="InterPro" id="IPR007149">
    <property type="entry name" value="Leo1"/>
</dbReference>
<feature type="region of interest" description="Disordered" evidence="2">
    <location>
        <begin position="1631"/>
        <end position="1665"/>
    </location>
</feature>
<dbReference type="CDD" id="cd00024">
    <property type="entry name" value="CD_CSD"/>
    <property type="match status" value="1"/>
</dbReference>
<feature type="compositionally biased region" description="Basic and acidic residues" evidence="2">
    <location>
        <begin position="372"/>
        <end position="386"/>
    </location>
</feature>
<evidence type="ECO:0000256" key="1">
    <source>
        <dbReference type="SAM" id="Coils"/>
    </source>
</evidence>
<feature type="compositionally biased region" description="Acidic residues" evidence="2">
    <location>
        <begin position="2108"/>
        <end position="2130"/>
    </location>
</feature>
<dbReference type="Pfam" id="PF04004">
    <property type="entry name" value="Leo1"/>
    <property type="match status" value="1"/>
</dbReference>
<feature type="compositionally biased region" description="Basic and acidic residues" evidence="2">
    <location>
        <begin position="558"/>
        <end position="570"/>
    </location>
</feature>
<evidence type="ECO:0000256" key="2">
    <source>
        <dbReference type="SAM" id="MobiDB-lite"/>
    </source>
</evidence>
<dbReference type="Gene3D" id="2.40.50.40">
    <property type="match status" value="1"/>
</dbReference>
<feature type="compositionally biased region" description="Acidic residues" evidence="2">
    <location>
        <begin position="1684"/>
        <end position="1694"/>
    </location>
</feature>